<dbReference type="AlphaFoldDB" id="A0A7J7ZJC5"/>
<name>A0A7J7ZJC5_PIPKU</name>
<gene>
    <name evidence="1" type="ORF">mPipKuh1_009374</name>
</gene>
<evidence type="ECO:0000313" key="2">
    <source>
        <dbReference type="Proteomes" id="UP000558488"/>
    </source>
</evidence>
<organism evidence="1 2">
    <name type="scientific">Pipistrellus kuhlii</name>
    <name type="common">Kuhl's pipistrelle</name>
    <dbReference type="NCBI Taxonomy" id="59472"/>
    <lineage>
        <taxon>Eukaryota</taxon>
        <taxon>Metazoa</taxon>
        <taxon>Chordata</taxon>
        <taxon>Craniata</taxon>
        <taxon>Vertebrata</taxon>
        <taxon>Euteleostomi</taxon>
        <taxon>Mammalia</taxon>
        <taxon>Eutheria</taxon>
        <taxon>Laurasiatheria</taxon>
        <taxon>Chiroptera</taxon>
        <taxon>Yangochiroptera</taxon>
        <taxon>Vespertilionidae</taxon>
        <taxon>Pipistrellus</taxon>
    </lineage>
</organism>
<keyword evidence="2" id="KW-1185">Reference proteome</keyword>
<accession>A0A7J7ZJC5</accession>
<dbReference type="Proteomes" id="UP000558488">
    <property type="component" value="Unassembled WGS sequence"/>
</dbReference>
<proteinExistence type="predicted"/>
<reference evidence="1 2" key="1">
    <citation type="journal article" date="2020" name="Nature">
        <title>Six reference-quality genomes reveal evolution of bat adaptations.</title>
        <authorList>
            <person name="Jebb D."/>
            <person name="Huang Z."/>
            <person name="Pippel M."/>
            <person name="Hughes G.M."/>
            <person name="Lavrichenko K."/>
            <person name="Devanna P."/>
            <person name="Winkler S."/>
            <person name="Jermiin L.S."/>
            <person name="Skirmuntt E.C."/>
            <person name="Katzourakis A."/>
            <person name="Burkitt-Gray L."/>
            <person name="Ray D.A."/>
            <person name="Sullivan K.A.M."/>
            <person name="Roscito J.G."/>
            <person name="Kirilenko B.M."/>
            <person name="Davalos L.M."/>
            <person name="Corthals A.P."/>
            <person name="Power M.L."/>
            <person name="Jones G."/>
            <person name="Ransome R.D."/>
            <person name="Dechmann D.K.N."/>
            <person name="Locatelli A.G."/>
            <person name="Puechmaille S.J."/>
            <person name="Fedrigo O."/>
            <person name="Jarvis E.D."/>
            <person name="Hiller M."/>
            <person name="Vernes S.C."/>
            <person name="Myers E.W."/>
            <person name="Teeling E.C."/>
        </authorList>
    </citation>
    <scope>NUCLEOTIDE SEQUENCE [LARGE SCALE GENOMIC DNA]</scope>
    <source>
        <strain evidence="1">MPipKuh1</strain>
        <tissue evidence="1">Flight muscle</tissue>
    </source>
</reference>
<protein>
    <submittedName>
        <fullName evidence="1">Uncharacterized protein</fullName>
    </submittedName>
</protein>
<dbReference type="EMBL" id="JACAGB010000003">
    <property type="protein sequence ID" value="KAF6374135.1"/>
    <property type="molecule type" value="Genomic_DNA"/>
</dbReference>
<sequence>METGSQRPEEVTAAKSIRTFIKSFINLSKMDQPMRLSFGLSPQKEKCRRKPINDSLSLLMFLSLSLSSSLFFSLKSIKSYIFLKCILLIFYREEGRGIESYCRNIDERDIDQPPPAHPPPRMCPQPMYMPLTGIEPGTPQFADRRSIH</sequence>
<evidence type="ECO:0000313" key="1">
    <source>
        <dbReference type="EMBL" id="KAF6374135.1"/>
    </source>
</evidence>
<comment type="caution">
    <text evidence="1">The sequence shown here is derived from an EMBL/GenBank/DDBJ whole genome shotgun (WGS) entry which is preliminary data.</text>
</comment>